<dbReference type="RefSeq" id="WP_014911446.1">
    <property type="nucleotide sequence ID" value="NZ_BAZE01000016.1"/>
</dbReference>
<dbReference type="GeneID" id="91394028"/>
<evidence type="ECO:0000313" key="10">
    <source>
        <dbReference type="Proteomes" id="UP000467124"/>
    </source>
</evidence>
<dbReference type="EMBL" id="WWHY01000001">
    <property type="protein sequence ID" value="MYR35697.1"/>
    <property type="molecule type" value="Genomic_DNA"/>
</dbReference>
<feature type="domain" description="Cardiolipin synthase N-terminal" evidence="7">
    <location>
        <begin position="35"/>
        <end position="76"/>
    </location>
</feature>
<keyword evidence="4 6" id="KW-1133">Transmembrane helix</keyword>
<dbReference type="Proteomes" id="UP000467124">
    <property type="component" value="Unassembled WGS sequence"/>
</dbReference>
<keyword evidence="3 6" id="KW-0812">Transmembrane</keyword>
<evidence type="ECO:0000313" key="11">
    <source>
        <dbReference type="Proteomes" id="UP001585053"/>
    </source>
</evidence>
<feature type="transmembrane region" description="Helical" evidence="6">
    <location>
        <begin position="16"/>
        <end position="48"/>
    </location>
</feature>
<evidence type="ECO:0000256" key="5">
    <source>
        <dbReference type="ARBA" id="ARBA00023136"/>
    </source>
</evidence>
<evidence type="ECO:0000256" key="4">
    <source>
        <dbReference type="ARBA" id="ARBA00022989"/>
    </source>
</evidence>
<dbReference type="InterPro" id="IPR027379">
    <property type="entry name" value="CLS_N"/>
</dbReference>
<dbReference type="Proteomes" id="UP001585053">
    <property type="component" value="Unassembled WGS sequence"/>
</dbReference>
<evidence type="ECO:0000256" key="6">
    <source>
        <dbReference type="SAM" id="Phobius"/>
    </source>
</evidence>
<dbReference type="OMA" id="KLAWIVF"/>
<reference evidence="8 11" key="2">
    <citation type="submission" date="2024-01" db="EMBL/GenBank/DDBJ databases">
        <title>Genome mining of biosynthetic gene clusters to explore secondary metabolites of Streptomyces sp.</title>
        <authorList>
            <person name="Baig A."/>
            <person name="Ajitkumar Shintre N."/>
            <person name="Kumar H."/>
            <person name="Anbarasu A."/>
            <person name="Ramaiah S."/>
        </authorList>
    </citation>
    <scope>NUCLEOTIDE SEQUENCE [LARGE SCALE GENOMIC DNA]</scope>
    <source>
        <strain evidence="8 11">A01</strain>
    </source>
</reference>
<evidence type="ECO:0000259" key="7">
    <source>
        <dbReference type="Pfam" id="PF13396"/>
    </source>
</evidence>
<keyword evidence="5 6" id="KW-0472">Membrane</keyword>
<keyword evidence="11" id="KW-1185">Reference proteome</keyword>
<keyword evidence="2" id="KW-1003">Cell membrane</keyword>
<dbReference type="GO" id="GO:0005886">
    <property type="term" value="C:plasma membrane"/>
    <property type="evidence" value="ECO:0007669"/>
    <property type="project" value="UniProtKB-SubCell"/>
</dbReference>
<comment type="caution">
    <text evidence="9">The sequence shown here is derived from an EMBL/GenBank/DDBJ whole genome shotgun (WGS) entry which is preliminary data.</text>
</comment>
<comment type="subcellular location">
    <subcellularLocation>
        <location evidence="1">Cell membrane</location>
        <topology evidence="1">Multi-pass membrane protein</topology>
    </subcellularLocation>
</comment>
<protein>
    <submittedName>
        <fullName evidence="8">PLDc N-terminal domain-containing protein</fullName>
    </submittedName>
</protein>
<evidence type="ECO:0000256" key="3">
    <source>
        <dbReference type="ARBA" id="ARBA00022692"/>
    </source>
</evidence>
<name>A0A7K2J0T8_9ACTN</name>
<accession>A0A7K2J0T8</accession>
<organism evidence="9 10">
    <name type="scientific">Nocardiopsis alba</name>
    <dbReference type="NCBI Taxonomy" id="53437"/>
    <lineage>
        <taxon>Bacteria</taxon>
        <taxon>Bacillati</taxon>
        <taxon>Actinomycetota</taxon>
        <taxon>Actinomycetes</taxon>
        <taxon>Streptosporangiales</taxon>
        <taxon>Nocardiopsidaceae</taxon>
        <taxon>Nocardiopsis</taxon>
    </lineage>
</organism>
<dbReference type="EMBL" id="JAYMRS010000001">
    <property type="protein sequence ID" value="MFB8767020.1"/>
    <property type="molecule type" value="Genomic_DNA"/>
</dbReference>
<dbReference type="AlphaFoldDB" id="A0A7K2J0T8"/>
<evidence type="ECO:0000256" key="2">
    <source>
        <dbReference type="ARBA" id="ARBA00022475"/>
    </source>
</evidence>
<evidence type="ECO:0000313" key="9">
    <source>
        <dbReference type="EMBL" id="MYR35697.1"/>
    </source>
</evidence>
<evidence type="ECO:0000313" key="8">
    <source>
        <dbReference type="EMBL" id="MFB8767020.1"/>
    </source>
</evidence>
<feature type="transmembrane region" description="Helical" evidence="6">
    <location>
        <begin position="54"/>
        <end position="74"/>
    </location>
</feature>
<sequence length="87" mass="9318">MTTVVNMLSGATDETLIAIVLGALVVLGFLAVVGLVVAAVFSILFSQLDGGMKIVWLILVILAPVIGALLWFLIGRSRSRSRPAYYR</sequence>
<gene>
    <name evidence="9" type="ORF">GTW20_26405</name>
    <name evidence="8" type="ORF">VSQ78_04835</name>
</gene>
<proteinExistence type="predicted"/>
<reference evidence="9 10" key="1">
    <citation type="journal article" date="2019" name="Nat. Commun.">
        <title>The antimicrobial potential of Streptomyces from insect microbiomes.</title>
        <authorList>
            <person name="Chevrette M.G."/>
            <person name="Carlson C.M."/>
            <person name="Ortega H.E."/>
            <person name="Thomas C."/>
            <person name="Ananiev G.E."/>
            <person name="Barns K.J."/>
            <person name="Book A.J."/>
            <person name="Cagnazzo J."/>
            <person name="Carlos C."/>
            <person name="Flanigan W."/>
            <person name="Grubbs K.J."/>
            <person name="Horn H.A."/>
            <person name="Hoffmann F.M."/>
            <person name="Klassen J.L."/>
            <person name="Knack J.J."/>
            <person name="Lewin G.R."/>
            <person name="McDonald B.R."/>
            <person name="Muller L."/>
            <person name="Melo W.G.P."/>
            <person name="Pinto-Tomas A.A."/>
            <person name="Schmitz A."/>
            <person name="Wendt-Pienkowski E."/>
            <person name="Wildman S."/>
            <person name="Zhao M."/>
            <person name="Zhang F."/>
            <person name="Bugni T.S."/>
            <person name="Andes D.R."/>
            <person name="Pupo M.T."/>
            <person name="Currie C.R."/>
        </authorList>
    </citation>
    <scope>NUCLEOTIDE SEQUENCE [LARGE SCALE GENOMIC DNA]</scope>
    <source>
        <strain evidence="9 10">SID5840</strain>
    </source>
</reference>
<evidence type="ECO:0000256" key="1">
    <source>
        <dbReference type="ARBA" id="ARBA00004651"/>
    </source>
</evidence>
<dbReference type="Pfam" id="PF13396">
    <property type="entry name" value="PLDc_N"/>
    <property type="match status" value="1"/>
</dbReference>